<dbReference type="PANTHER" id="PTHR46891">
    <property type="entry name" value="SERPENTINE RECEPTOR, CLASS H-RELATED"/>
    <property type="match status" value="1"/>
</dbReference>
<keyword evidence="1" id="KW-0812">Transmembrane</keyword>
<reference evidence="2" key="1">
    <citation type="journal article" date="2013" name="Genetics">
        <title>The draft genome and transcriptome of Panagrellus redivivus are shaped by the harsh demands of a free-living lifestyle.</title>
        <authorList>
            <person name="Srinivasan J."/>
            <person name="Dillman A.R."/>
            <person name="Macchietto M.G."/>
            <person name="Heikkinen L."/>
            <person name="Lakso M."/>
            <person name="Fracchia K.M."/>
            <person name="Antoshechkin I."/>
            <person name="Mortazavi A."/>
            <person name="Wong G."/>
            <person name="Sternberg P.W."/>
        </authorList>
    </citation>
    <scope>NUCLEOTIDE SEQUENCE [LARGE SCALE GENOMIC DNA]</scope>
    <source>
        <strain evidence="2">MT8872</strain>
    </source>
</reference>
<protein>
    <submittedName>
        <fullName evidence="3">G_PROTEIN_RECEP_F1_2 domain-containing protein</fullName>
    </submittedName>
</protein>
<dbReference type="SUPFAM" id="SSF81321">
    <property type="entry name" value="Family A G protein-coupled receptor-like"/>
    <property type="match status" value="1"/>
</dbReference>
<feature type="transmembrane region" description="Helical" evidence="1">
    <location>
        <begin position="109"/>
        <end position="133"/>
    </location>
</feature>
<name>A0A7E4V1G6_PANRE</name>
<proteinExistence type="predicted"/>
<dbReference type="Pfam" id="PF10327">
    <property type="entry name" value="7TM_GPCR_Sri"/>
    <property type="match status" value="1"/>
</dbReference>
<dbReference type="AlphaFoldDB" id="A0A7E4V1G6"/>
<dbReference type="Proteomes" id="UP000492821">
    <property type="component" value="Unassembled WGS sequence"/>
</dbReference>
<dbReference type="WBParaSite" id="Pan_g15062.t1">
    <property type="protein sequence ID" value="Pan_g15062.t1"/>
    <property type="gene ID" value="Pan_g15062"/>
</dbReference>
<evidence type="ECO:0000313" key="2">
    <source>
        <dbReference type="Proteomes" id="UP000492821"/>
    </source>
</evidence>
<dbReference type="InterPro" id="IPR019429">
    <property type="entry name" value="7TM_GPCR_serpentine_rcpt_Sri"/>
</dbReference>
<keyword evidence="2" id="KW-1185">Reference proteome</keyword>
<organism evidence="2 3">
    <name type="scientific">Panagrellus redivivus</name>
    <name type="common">Microworm</name>
    <dbReference type="NCBI Taxonomy" id="6233"/>
    <lineage>
        <taxon>Eukaryota</taxon>
        <taxon>Metazoa</taxon>
        <taxon>Ecdysozoa</taxon>
        <taxon>Nematoda</taxon>
        <taxon>Chromadorea</taxon>
        <taxon>Rhabditida</taxon>
        <taxon>Tylenchina</taxon>
        <taxon>Panagrolaimomorpha</taxon>
        <taxon>Panagrolaimoidea</taxon>
        <taxon>Panagrolaimidae</taxon>
        <taxon>Panagrellus</taxon>
    </lineage>
</organism>
<feature type="transmembrane region" description="Helical" evidence="1">
    <location>
        <begin position="27"/>
        <end position="52"/>
    </location>
</feature>
<evidence type="ECO:0000313" key="3">
    <source>
        <dbReference type="WBParaSite" id="Pan_g15062.t1"/>
    </source>
</evidence>
<reference evidence="3" key="2">
    <citation type="submission" date="2020-10" db="UniProtKB">
        <authorList>
            <consortium name="WormBaseParasite"/>
        </authorList>
    </citation>
    <scope>IDENTIFICATION</scope>
</reference>
<sequence length="176" mass="20147">MTNEFPVLKEIFEKHPSIFGYEATDNLIKYIIIITSCLISLSISIVFLYLNFLRILRKNKQHLSSGTYNMQLMLMKALFIQIAIFGLLLVLPITSAYTLTLFGFKQMPVFSLIAIAILGTHAFVDFCVLSYFVRSYREYIKSLVNKVKKKLGLKVKEVVLTQVAPSTSSDMPSRYR</sequence>
<keyword evidence="1" id="KW-1133">Transmembrane helix</keyword>
<keyword evidence="1" id="KW-0472">Membrane</keyword>
<evidence type="ECO:0000256" key="1">
    <source>
        <dbReference type="SAM" id="Phobius"/>
    </source>
</evidence>
<accession>A0A7E4V1G6</accession>
<feature type="transmembrane region" description="Helical" evidence="1">
    <location>
        <begin position="73"/>
        <end position="97"/>
    </location>
</feature>